<comment type="caution">
    <text evidence="1">The sequence shown here is derived from an EMBL/GenBank/DDBJ whole genome shotgun (WGS) entry which is preliminary data.</text>
</comment>
<protein>
    <submittedName>
        <fullName evidence="1">Uncharacterized protein</fullName>
    </submittedName>
</protein>
<evidence type="ECO:0000313" key="2">
    <source>
        <dbReference type="Proteomes" id="UP000587586"/>
    </source>
</evidence>
<dbReference type="Proteomes" id="UP000587586">
    <property type="component" value="Unassembled WGS sequence"/>
</dbReference>
<sequence length="184" mass="20873">MDTTGNLLSLLEPGGVYRRSDLARAVKGVDRELIKLVNAKRPEKVGRGLYHFPRHSRFGSLPPDPEKLVKAFLRDNHFLVISPNDFNCLGVGTTQLYNCLWVYNRKRSGSFEIGGQVFVLFRKRHFPDKASVEFLLVTLIDNLNNLAENREDVRSKALARLQEERLAQVETASREPLGNVPKSN</sequence>
<dbReference type="RefSeq" id="WP_183360317.1">
    <property type="nucleotide sequence ID" value="NZ_BLXZ01000002.1"/>
</dbReference>
<reference evidence="2" key="1">
    <citation type="submission" date="2020-06" db="EMBL/GenBank/DDBJ databases">
        <title>Draft genomic sequecing of Geomonas sp. Red745.</title>
        <authorList>
            <person name="Itoh H."/>
            <person name="Xu Z.X."/>
            <person name="Ushijima N."/>
            <person name="Masuda Y."/>
            <person name="Shiratori Y."/>
            <person name="Senoo K."/>
        </authorList>
    </citation>
    <scope>NUCLEOTIDE SEQUENCE [LARGE SCALE GENOMIC DNA]</scope>
    <source>
        <strain evidence="2">Red745</strain>
    </source>
</reference>
<gene>
    <name evidence="1" type="ORF">GMLC_13780</name>
</gene>
<name>A0A6V8N957_9BACT</name>
<accession>A0A6V8N957</accession>
<proteinExistence type="predicted"/>
<evidence type="ECO:0000313" key="1">
    <source>
        <dbReference type="EMBL" id="GFO67799.1"/>
    </source>
</evidence>
<dbReference type="EMBL" id="BLXZ01000002">
    <property type="protein sequence ID" value="GFO67799.1"/>
    <property type="molecule type" value="Genomic_DNA"/>
</dbReference>
<dbReference type="AlphaFoldDB" id="A0A6V8N957"/>
<organism evidence="1 2">
    <name type="scientific">Geomonas limicola</name>
    <dbReference type="NCBI Taxonomy" id="2740186"/>
    <lineage>
        <taxon>Bacteria</taxon>
        <taxon>Pseudomonadati</taxon>
        <taxon>Thermodesulfobacteriota</taxon>
        <taxon>Desulfuromonadia</taxon>
        <taxon>Geobacterales</taxon>
        <taxon>Geobacteraceae</taxon>
        <taxon>Geomonas</taxon>
    </lineage>
</organism>
<keyword evidence="2" id="KW-1185">Reference proteome</keyword>